<reference evidence="5 6" key="1">
    <citation type="submission" date="2020-04" db="EMBL/GenBank/DDBJ databases">
        <authorList>
            <person name="Laetsch R D."/>
            <person name="Stevens L."/>
            <person name="Kumar S."/>
            <person name="Blaxter L. M."/>
        </authorList>
    </citation>
    <scope>NUCLEOTIDE SEQUENCE [LARGE SCALE GENOMIC DNA]</scope>
</reference>
<dbReference type="AlphaFoldDB" id="A0A8S1F686"/>
<dbReference type="EMBL" id="CADEPM010000013">
    <property type="protein sequence ID" value="CAB3411383.1"/>
    <property type="molecule type" value="Genomic_DNA"/>
</dbReference>
<evidence type="ECO:0000313" key="6">
    <source>
        <dbReference type="Proteomes" id="UP000494206"/>
    </source>
</evidence>
<dbReference type="CDD" id="cd06526">
    <property type="entry name" value="metazoan_ACD"/>
    <property type="match status" value="1"/>
</dbReference>
<sequence length="139" mass="15930">MLVLRSPFDSLFEDFDRITVPYWRNADHSCFNFSNPIGEIVNNDQKFGMQIDVSHFKPENLNVNINGNELTVEGEQEVKHEHGYSKRSFHRMVRLPDDVDPSAMTSSLSNDGHLTLSAPKKQAIENKSRPIPINFKKSK</sequence>
<evidence type="ECO:0000256" key="2">
    <source>
        <dbReference type="RuleBase" id="RU003616"/>
    </source>
</evidence>
<feature type="domain" description="SHSP" evidence="4">
    <location>
        <begin position="28"/>
        <end position="136"/>
    </location>
</feature>
<name>A0A8S1F686_9PELO</name>
<evidence type="ECO:0000259" key="4">
    <source>
        <dbReference type="PROSITE" id="PS01031"/>
    </source>
</evidence>
<feature type="compositionally biased region" description="Polar residues" evidence="3">
    <location>
        <begin position="103"/>
        <end position="112"/>
    </location>
</feature>
<dbReference type="Pfam" id="PF00011">
    <property type="entry name" value="HSP20"/>
    <property type="match status" value="1"/>
</dbReference>
<organism evidence="5 6">
    <name type="scientific">Caenorhabditis bovis</name>
    <dbReference type="NCBI Taxonomy" id="2654633"/>
    <lineage>
        <taxon>Eukaryota</taxon>
        <taxon>Metazoa</taxon>
        <taxon>Ecdysozoa</taxon>
        <taxon>Nematoda</taxon>
        <taxon>Chromadorea</taxon>
        <taxon>Rhabditida</taxon>
        <taxon>Rhabditina</taxon>
        <taxon>Rhabditomorpha</taxon>
        <taxon>Rhabditoidea</taxon>
        <taxon>Rhabditidae</taxon>
        <taxon>Peloderinae</taxon>
        <taxon>Caenorhabditis</taxon>
    </lineage>
</organism>
<gene>
    <name evidence="5" type="ORF">CBOVIS_LOCUS12783</name>
</gene>
<dbReference type="PROSITE" id="PS01031">
    <property type="entry name" value="SHSP"/>
    <property type="match status" value="1"/>
</dbReference>
<accession>A0A8S1F686</accession>
<dbReference type="GO" id="GO:0005634">
    <property type="term" value="C:nucleus"/>
    <property type="evidence" value="ECO:0007669"/>
    <property type="project" value="TreeGrafter"/>
</dbReference>
<keyword evidence="6" id="KW-1185">Reference proteome</keyword>
<evidence type="ECO:0000313" key="5">
    <source>
        <dbReference type="EMBL" id="CAB3411383.1"/>
    </source>
</evidence>
<dbReference type="PANTHER" id="PTHR45640:SF21">
    <property type="entry name" value="HEAT SHOCK PROTEIN HSP-16.41-RELATED"/>
    <property type="match status" value="1"/>
</dbReference>
<protein>
    <recommendedName>
        <fullName evidence="4">SHSP domain-containing protein</fullName>
    </recommendedName>
</protein>
<feature type="region of interest" description="Disordered" evidence="3">
    <location>
        <begin position="100"/>
        <end position="139"/>
    </location>
</feature>
<dbReference type="GO" id="GO:0036498">
    <property type="term" value="P:IRE1-mediated unfolded protein response"/>
    <property type="evidence" value="ECO:0007669"/>
    <property type="project" value="TreeGrafter"/>
</dbReference>
<comment type="caution">
    <text evidence="5">The sequence shown here is derived from an EMBL/GenBank/DDBJ whole genome shotgun (WGS) entry which is preliminary data.</text>
</comment>
<dbReference type="GO" id="GO:0009408">
    <property type="term" value="P:response to heat"/>
    <property type="evidence" value="ECO:0007669"/>
    <property type="project" value="TreeGrafter"/>
</dbReference>
<dbReference type="InterPro" id="IPR002068">
    <property type="entry name" value="A-crystallin/Hsp20_dom"/>
</dbReference>
<dbReference type="GO" id="GO:0005737">
    <property type="term" value="C:cytoplasm"/>
    <property type="evidence" value="ECO:0007669"/>
    <property type="project" value="TreeGrafter"/>
</dbReference>
<dbReference type="PANTHER" id="PTHR45640">
    <property type="entry name" value="HEAT SHOCK PROTEIN HSP-12.2-RELATED"/>
    <property type="match status" value="1"/>
</dbReference>
<dbReference type="GO" id="GO:0051082">
    <property type="term" value="F:unfolded protein binding"/>
    <property type="evidence" value="ECO:0007669"/>
    <property type="project" value="TreeGrafter"/>
</dbReference>
<dbReference type="InterPro" id="IPR001436">
    <property type="entry name" value="Alpha-crystallin/sHSP_animal"/>
</dbReference>
<dbReference type="InterPro" id="IPR008978">
    <property type="entry name" value="HSP20-like_chaperone"/>
</dbReference>
<comment type="similarity">
    <text evidence="1 2">Belongs to the small heat shock protein (HSP20) family.</text>
</comment>
<dbReference type="Gene3D" id="2.60.40.790">
    <property type="match status" value="1"/>
</dbReference>
<dbReference type="PRINTS" id="PR00299">
    <property type="entry name" value="ACRYSTALLIN"/>
</dbReference>
<dbReference type="OrthoDB" id="1431247at2759"/>
<dbReference type="SUPFAM" id="SSF49764">
    <property type="entry name" value="HSP20-like chaperones"/>
    <property type="match status" value="1"/>
</dbReference>
<evidence type="ECO:0000256" key="1">
    <source>
        <dbReference type="PROSITE-ProRule" id="PRU00285"/>
    </source>
</evidence>
<dbReference type="Proteomes" id="UP000494206">
    <property type="component" value="Unassembled WGS sequence"/>
</dbReference>
<evidence type="ECO:0000256" key="3">
    <source>
        <dbReference type="SAM" id="MobiDB-lite"/>
    </source>
</evidence>
<proteinExistence type="inferred from homology"/>
<dbReference type="GO" id="GO:0042026">
    <property type="term" value="P:protein refolding"/>
    <property type="evidence" value="ECO:0007669"/>
    <property type="project" value="TreeGrafter"/>
</dbReference>